<evidence type="ECO:0000313" key="1">
    <source>
        <dbReference type="EMBL" id="RYR54349.1"/>
    </source>
</evidence>
<dbReference type="EMBL" id="SDMP01000006">
    <property type="protein sequence ID" value="RYR54349.1"/>
    <property type="molecule type" value="Genomic_DNA"/>
</dbReference>
<reference evidence="1 2" key="1">
    <citation type="submission" date="2019-01" db="EMBL/GenBank/DDBJ databases">
        <title>Sequencing of cultivated peanut Arachis hypogaea provides insights into genome evolution and oil improvement.</title>
        <authorList>
            <person name="Chen X."/>
        </authorList>
    </citation>
    <scope>NUCLEOTIDE SEQUENCE [LARGE SCALE GENOMIC DNA]</scope>
    <source>
        <strain evidence="2">cv. Fuhuasheng</strain>
        <tissue evidence="1">Leaves</tissue>
    </source>
</reference>
<keyword evidence="2" id="KW-1185">Reference proteome</keyword>
<accession>A0A445CTN9</accession>
<dbReference type="Proteomes" id="UP000289738">
    <property type="component" value="Chromosome A06"/>
</dbReference>
<gene>
    <name evidence="1" type="ORF">Ahy_A06g029603</name>
</gene>
<sequence length="176" mass="21267">MYDHPWSSYKKIHAETRERWFQKWANKFIWEKTHNVIIRKIFDHRMASQLQQIMQDVCERYDHLTICLRLDIKKALYRRLTNRANKASSKSSKYTGWSTIFMKTKTELSKSLNYDATIAETFKYTHTLKENKNIYSSAAQQLQQSEERYNEILAHVSNIDSLRLELRQELKRIQQM</sequence>
<organism evidence="1 2">
    <name type="scientific">Arachis hypogaea</name>
    <name type="common">Peanut</name>
    <dbReference type="NCBI Taxonomy" id="3818"/>
    <lineage>
        <taxon>Eukaryota</taxon>
        <taxon>Viridiplantae</taxon>
        <taxon>Streptophyta</taxon>
        <taxon>Embryophyta</taxon>
        <taxon>Tracheophyta</taxon>
        <taxon>Spermatophyta</taxon>
        <taxon>Magnoliopsida</taxon>
        <taxon>eudicotyledons</taxon>
        <taxon>Gunneridae</taxon>
        <taxon>Pentapetalae</taxon>
        <taxon>rosids</taxon>
        <taxon>fabids</taxon>
        <taxon>Fabales</taxon>
        <taxon>Fabaceae</taxon>
        <taxon>Papilionoideae</taxon>
        <taxon>50 kb inversion clade</taxon>
        <taxon>dalbergioids sensu lato</taxon>
        <taxon>Dalbergieae</taxon>
        <taxon>Pterocarpus clade</taxon>
        <taxon>Arachis</taxon>
    </lineage>
</organism>
<evidence type="ECO:0000313" key="2">
    <source>
        <dbReference type="Proteomes" id="UP000289738"/>
    </source>
</evidence>
<dbReference type="AlphaFoldDB" id="A0A445CTN9"/>
<proteinExistence type="predicted"/>
<name>A0A445CTN9_ARAHY</name>
<comment type="caution">
    <text evidence="1">The sequence shown here is derived from an EMBL/GenBank/DDBJ whole genome shotgun (WGS) entry which is preliminary data.</text>
</comment>
<protein>
    <submittedName>
        <fullName evidence="1">Uncharacterized protein</fullName>
    </submittedName>
</protein>